<feature type="compositionally biased region" description="Low complexity" evidence="1">
    <location>
        <begin position="9"/>
        <end position="18"/>
    </location>
</feature>
<protein>
    <submittedName>
        <fullName evidence="2">Uncharacterized protein</fullName>
    </submittedName>
</protein>
<feature type="region of interest" description="Disordered" evidence="1">
    <location>
        <begin position="1"/>
        <end position="31"/>
    </location>
</feature>
<reference evidence="2" key="1">
    <citation type="submission" date="2022-08" db="EMBL/GenBank/DDBJ databases">
        <title>A Global Phylogenomic Analysis of the Shiitake Genus Lentinula.</title>
        <authorList>
            <consortium name="DOE Joint Genome Institute"/>
            <person name="Sierra-Patev S."/>
            <person name="Min B."/>
            <person name="Naranjo-Ortiz M."/>
            <person name="Looney B."/>
            <person name="Konkel Z."/>
            <person name="Slot J.C."/>
            <person name="Sakamoto Y."/>
            <person name="Steenwyk J.L."/>
            <person name="Rokas A."/>
            <person name="Carro J."/>
            <person name="Camarero S."/>
            <person name="Ferreira P."/>
            <person name="Molpeceres G."/>
            <person name="Ruiz-Duenas F.J."/>
            <person name="Serrano A."/>
            <person name="Henrissat B."/>
            <person name="Drula E."/>
            <person name="Hughes K.W."/>
            <person name="Mata J.L."/>
            <person name="Ishikawa N.K."/>
            <person name="Vargas-Isla R."/>
            <person name="Ushijima S."/>
            <person name="Smith C.A."/>
            <person name="Ahrendt S."/>
            <person name="Andreopoulos W."/>
            <person name="He G."/>
            <person name="Labutti K."/>
            <person name="Lipzen A."/>
            <person name="Ng V."/>
            <person name="Riley R."/>
            <person name="Sandor L."/>
            <person name="Barry K."/>
            <person name="Martinez A.T."/>
            <person name="Xiao Y."/>
            <person name="Gibbons J.G."/>
            <person name="Terashima K."/>
            <person name="Grigoriev I.V."/>
            <person name="Hibbett D.S."/>
        </authorList>
    </citation>
    <scope>NUCLEOTIDE SEQUENCE</scope>
    <source>
        <strain evidence="2">RHP3577 ss4</strain>
    </source>
</reference>
<accession>A0ABQ8V3V2</accession>
<name>A0ABQ8V3V2_9AGAR</name>
<evidence type="ECO:0000313" key="2">
    <source>
        <dbReference type="EMBL" id="KAJ4471252.1"/>
    </source>
</evidence>
<proteinExistence type="predicted"/>
<organism evidence="2 3">
    <name type="scientific">Lentinula lateritia</name>
    <dbReference type="NCBI Taxonomy" id="40482"/>
    <lineage>
        <taxon>Eukaryota</taxon>
        <taxon>Fungi</taxon>
        <taxon>Dikarya</taxon>
        <taxon>Basidiomycota</taxon>
        <taxon>Agaricomycotina</taxon>
        <taxon>Agaricomycetes</taxon>
        <taxon>Agaricomycetidae</taxon>
        <taxon>Agaricales</taxon>
        <taxon>Marasmiineae</taxon>
        <taxon>Omphalotaceae</taxon>
        <taxon>Lentinula</taxon>
    </lineage>
</organism>
<evidence type="ECO:0000256" key="1">
    <source>
        <dbReference type="SAM" id="MobiDB-lite"/>
    </source>
</evidence>
<keyword evidence="3" id="KW-1185">Reference proteome</keyword>
<gene>
    <name evidence="2" type="ORF">C8R41DRAFT_870624</name>
</gene>
<evidence type="ECO:0000313" key="3">
    <source>
        <dbReference type="Proteomes" id="UP001150217"/>
    </source>
</evidence>
<dbReference type="EMBL" id="JANVFT010000087">
    <property type="protein sequence ID" value="KAJ4471252.1"/>
    <property type="molecule type" value="Genomic_DNA"/>
</dbReference>
<comment type="caution">
    <text evidence="2">The sequence shown here is derived from an EMBL/GenBank/DDBJ whole genome shotgun (WGS) entry which is preliminary data.</text>
</comment>
<sequence>MTTPPASTPAGVSQVPAAASPPPNCPGSDVDEIRSRDLAFARRFLEVHGDPGQRTHYSLPTEQWRTIYGRVEQSTNSTSALLELNPLDNQDQRELDCQELWEFHQRQPLLPGPTTLVPHSTPLAGDSSLPPRAPILKKRKQLVKVDSGSTPKCRGGFGLLLCGPCPPPSPHPGFGASHLAGSRAPCSCGILPSVGCRPISISGLH</sequence>
<dbReference type="Proteomes" id="UP001150217">
    <property type="component" value="Unassembled WGS sequence"/>
</dbReference>